<evidence type="ECO:0000256" key="1">
    <source>
        <dbReference type="SAM" id="Phobius"/>
    </source>
</evidence>
<dbReference type="HOGENOM" id="CLU_511559_0_0_2"/>
<organism evidence="2 3">
    <name type="scientific">Metallosphaera yellowstonensis MK1</name>
    <dbReference type="NCBI Taxonomy" id="671065"/>
    <lineage>
        <taxon>Archaea</taxon>
        <taxon>Thermoproteota</taxon>
        <taxon>Thermoprotei</taxon>
        <taxon>Sulfolobales</taxon>
        <taxon>Sulfolobaceae</taxon>
        <taxon>Metallosphaera</taxon>
    </lineage>
</organism>
<gene>
    <name evidence="2" type="ORF">MetMK1DRAFT_00000120</name>
</gene>
<evidence type="ECO:0000313" key="2">
    <source>
        <dbReference type="EMBL" id="EHP71328.1"/>
    </source>
</evidence>
<feature type="transmembrane region" description="Helical" evidence="1">
    <location>
        <begin position="6"/>
        <end position="28"/>
    </location>
</feature>
<evidence type="ECO:0000313" key="3">
    <source>
        <dbReference type="Proteomes" id="UP000003980"/>
    </source>
</evidence>
<dbReference type="STRING" id="671065.MetMK1DRAFT_00000120"/>
<dbReference type="eggNOG" id="arCOG06002">
    <property type="taxonomic scope" value="Archaea"/>
</dbReference>
<dbReference type="Proteomes" id="UP000003980">
    <property type="component" value="Unassembled WGS sequence"/>
</dbReference>
<reference evidence="2 3" key="1">
    <citation type="submission" date="2012-01" db="EMBL/GenBank/DDBJ databases">
        <title>Improved High-Quality Draft sequence of Metallosphaera yellowstonensis MK1.</title>
        <authorList>
            <consortium name="US DOE Joint Genome Institute"/>
            <person name="Lucas S."/>
            <person name="Han J."/>
            <person name="Cheng J.-F."/>
            <person name="Goodwin L."/>
            <person name="Pitluck S."/>
            <person name="Peters L."/>
            <person name="Teshima H."/>
            <person name="Detter J.C."/>
            <person name="Han C."/>
            <person name="Tapia R."/>
            <person name="Land M."/>
            <person name="Hauser L."/>
            <person name="Kyrpides N."/>
            <person name="Kozubal M."/>
            <person name="Macur R.E."/>
            <person name="Jay Z."/>
            <person name="Inskeep W."/>
            <person name="Woyke T."/>
        </authorList>
    </citation>
    <scope>NUCLEOTIDE SEQUENCE [LARGE SCALE GENOMIC DNA]</scope>
    <source>
        <strain evidence="2 3">MK1</strain>
    </source>
</reference>
<proteinExistence type="predicted"/>
<keyword evidence="1" id="KW-1133">Transmembrane helix</keyword>
<keyword evidence="1" id="KW-0472">Membrane</keyword>
<accession>H2C0E1</accession>
<dbReference type="RefSeq" id="WP_009069249.1">
    <property type="nucleotide sequence ID" value="NZ_JH597753.1"/>
</dbReference>
<keyword evidence="3" id="KW-1185">Reference proteome</keyword>
<dbReference type="EMBL" id="JH597753">
    <property type="protein sequence ID" value="EHP71328.1"/>
    <property type="molecule type" value="Genomic_DNA"/>
</dbReference>
<dbReference type="AlphaFoldDB" id="H2C0E1"/>
<sequence>MKALSLPIFMVLMFILLVAVLIPAYLIFNSVQLYNYQGSQQAVGYLQGQTQETNNVFRGNPNVYLNSSKTPYLEIQYTSIPYPLNITQVYYFNGTSWVPVLYSPRVIAGDGNILLPTRAYNQPVLIVSGNGNIYFLEPNTSIDTVNVQGPSGKVPVYIASFVINGSKVYPVSTQVVFGVGGGQTPLVCYVLPGTYPLDEKQNSTFLPQYGLTGVFQNWSVVGYGQLSGPNSESTYLTVSGPVVVTAIYKAYEAKYQVTIKPSGLSLNPLTNNIHGSSTITLNPLNTTVPVIIDNKTYHLGGNGITLNLTYGYHLIQFPKYYNITFNYSFTNYSFTSKGKSQSTQFSVYAGEINCYRFTALTPSIKNITVYGQDVVFVAGNGTVYGNYSLHQVYYAVLVNNSFFYPSGVKVYHSNPPSTGDVPGQLVQINNSFVIGPTAYNQNERLYFKNWTILKDTYVYLNQLSGNFDISGQPYSVLLSQPVNVSAKGLITTKNGLALETINFKEGSEIIIISPFIITDYQEWFVGGEPL</sequence>
<name>H2C0E1_9CREN</name>
<protein>
    <submittedName>
        <fullName evidence="2">Uncharacterized protein</fullName>
    </submittedName>
</protein>
<keyword evidence="1" id="KW-0812">Transmembrane</keyword>
<dbReference type="OrthoDB" id="36927at2157"/>